<sequence length="89" mass="10181">MIADDYVFESLLDSKLLQLGFQRSLQVCILMASQWHFHMHRTLLCCEKQSSSEYLDDPGPGPGPDPEPDHDHVRNTHPDPDPDPSLRQK</sequence>
<accession>A0ACB8XZ81</accession>
<evidence type="ECO:0000313" key="2">
    <source>
        <dbReference type="Proteomes" id="UP001056120"/>
    </source>
</evidence>
<dbReference type="Proteomes" id="UP001056120">
    <property type="component" value="Linkage Group LG29"/>
</dbReference>
<reference evidence="2" key="1">
    <citation type="journal article" date="2022" name="Mol. Ecol. Resour.">
        <title>The genomes of chicory, endive, great burdock and yacon provide insights into Asteraceae palaeo-polyploidization history and plant inulin production.</title>
        <authorList>
            <person name="Fan W."/>
            <person name="Wang S."/>
            <person name="Wang H."/>
            <person name="Wang A."/>
            <person name="Jiang F."/>
            <person name="Liu H."/>
            <person name="Zhao H."/>
            <person name="Xu D."/>
            <person name="Zhang Y."/>
        </authorList>
    </citation>
    <scope>NUCLEOTIDE SEQUENCE [LARGE SCALE GENOMIC DNA]</scope>
    <source>
        <strain evidence="2">cv. Yunnan</strain>
    </source>
</reference>
<keyword evidence="2" id="KW-1185">Reference proteome</keyword>
<proteinExistence type="predicted"/>
<protein>
    <submittedName>
        <fullName evidence="1">Uncharacterized protein</fullName>
    </submittedName>
</protein>
<evidence type="ECO:0000313" key="1">
    <source>
        <dbReference type="EMBL" id="KAI3676543.1"/>
    </source>
</evidence>
<gene>
    <name evidence="1" type="ORF">L1987_86154</name>
</gene>
<organism evidence="1 2">
    <name type="scientific">Smallanthus sonchifolius</name>
    <dbReference type="NCBI Taxonomy" id="185202"/>
    <lineage>
        <taxon>Eukaryota</taxon>
        <taxon>Viridiplantae</taxon>
        <taxon>Streptophyta</taxon>
        <taxon>Embryophyta</taxon>
        <taxon>Tracheophyta</taxon>
        <taxon>Spermatophyta</taxon>
        <taxon>Magnoliopsida</taxon>
        <taxon>eudicotyledons</taxon>
        <taxon>Gunneridae</taxon>
        <taxon>Pentapetalae</taxon>
        <taxon>asterids</taxon>
        <taxon>campanulids</taxon>
        <taxon>Asterales</taxon>
        <taxon>Asteraceae</taxon>
        <taxon>Asteroideae</taxon>
        <taxon>Heliantheae alliance</taxon>
        <taxon>Millerieae</taxon>
        <taxon>Smallanthus</taxon>
    </lineage>
</organism>
<reference evidence="1 2" key="2">
    <citation type="journal article" date="2022" name="Mol. Ecol. Resour.">
        <title>The genomes of chicory, endive, great burdock and yacon provide insights into Asteraceae paleo-polyploidization history and plant inulin production.</title>
        <authorList>
            <person name="Fan W."/>
            <person name="Wang S."/>
            <person name="Wang H."/>
            <person name="Wang A."/>
            <person name="Jiang F."/>
            <person name="Liu H."/>
            <person name="Zhao H."/>
            <person name="Xu D."/>
            <person name="Zhang Y."/>
        </authorList>
    </citation>
    <scope>NUCLEOTIDE SEQUENCE [LARGE SCALE GENOMIC DNA]</scope>
    <source>
        <strain evidence="2">cv. Yunnan</strain>
        <tissue evidence="1">Leaves</tissue>
    </source>
</reference>
<name>A0ACB8XZ81_9ASTR</name>
<dbReference type="EMBL" id="CM042046">
    <property type="protein sequence ID" value="KAI3676543.1"/>
    <property type="molecule type" value="Genomic_DNA"/>
</dbReference>
<comment type="caution">
    <text evidence="1">The sequence shown here is derived from an EMBL/GenBank/DDBJ whole genome shotgun (WGS) entry which is preliminary data.</text>
</comment>